<comment type="similarity">
    <text evidence="1">Belongs to the AAA ATPase family. BCS1 subfamily.</text>
</comment>
<organism evidence="3 4">
    <name type="scientific">Sphaerisporangium rufum</name>
    <dbReference type="NCBI Taxonomy" id="1381558"/>
    <lineage>
        <taxon>Bacteria</taxon>
        <taxon>Bacillati</taxon>
        <taxon>Actinomycetota</taxon>
        <taxon>Actinomycetes</taxon>
        <taxon>Streptosporangiales</taxon>
        <taxon>Streptosporangiaceae</taxon>
        <taxon>Sphaerisporangium</taxon>
    </lineage>
</organism>
<dbReference type="Proteomes" id="UP000655287">
    <property type="component" value="Unassembled WGS sequence"/>
</dbReference>
<evidence type="ECO:0000256" key="1">
    <source>
        <dbReference type="ARBA" id="ARBA00007448"/>
    </source>
</evidence>
<evidence type="ECO:0000259" key="2">
    <source>
        <dbReference type="SMART" id="SM00382"/>
    </source>
</evidence>
<dbReference type="SMART" id="SM00382">
    <property type="entry name" value="AAA"/>
    <property type="match status" value="1"/>
</dbReference>
<dbReference type="InterPro" id="IPR027417">
    <property type="entry name" value="P-loop_NTPase"/>
</dbReference>
<evidence type="ECO:0000313" key="4">
    <source>
        <dbReference type="Proteomes" id="UP000655287"/>
    </source>
</evidence>
<dbReference type="Pfam" id="PF00004">
    <property type="entry name" value="AAA"/>
    <property type="match status" value="1"/>
</dbReference>
<proteinExistence type="inferred from homology"/>
<feature type="domain" description="AAA+ ATPase" evidence="2">
    <location>
        <begin position="192"/>
        <end position="327"/>
    </location>
</feature>
<dbReference type="GO" id="GO:0005524">
    <property type="term" value="F:ATP binding"/>
    <property type="evidence" value="ECO:0007669"/>
    <property type="project" value="InterPro"/>
</dbReference>
<dbReference type="InterPro" id="IPR003593">
    <property type="entry name" value="AAA+_ATPase"/>
</dbReference>
<dbReference type="PANTHER" id="PTHR23070">
    <property type="entry name" value="BCS1 AAA-TYPE ATPASE"/>
    <property type="match status" value="1"/>
</dbReference>
<dbReference type="InterPro" id="IPR045969">
    <property type="entry name" value="DUF5925"/>
</dbReference>
<sequence length="374" mass="40214">MGVNHEYMSVVEEVRFPAAEALPMKVWLDDGDSPVDVIDALALSPFATGSQPWARSANLERVRPDAPLMPAAACLARSAVEDDGRESRLSRGDGWTLRAVRFRNRTALLTVTATSDELARRVLEEATRDAVEPPPADAGHVDMGFWWMGEHGPRRTERPITAPRWPDIRDNYSGAARGPLERLMALTPPEVAGRLILLHGPPGTGKTTALRALAKEWSSWCQVDCVLDPERLFAGPGYLMEVAVGHDGDQDDARWRLLVLEDCDELIRAEAKEATGQGLSRLLNLTDGLLGQGRDVLVAVTTNESLGRLHPAVVRPGRCLAQVEAGPLTPAEAAAWLGSADGVGAAGATLAELYALRAGRAVPAPAERAPGLYL</sequence>
<comment type="caution">
    <text evidence="3">The sequence shown here is derived from an EMBL/GenBank/DDBJ whole genome shotgun (WGS) entry which is preliminary data.</text>
</comment>
<accession>A0A919R1K1</accession>
<name>A0A919R1K1_9ACTN</name>
<dbReference type="InterPro" id="IPR003959">
    <property type="entry name" value="ATPase_AAA_core"/>
</dbReference>
<dbReference type="InterPro" id="IPR050747">
    <property type="entry name" value="Mitochondrial_chaperone_BCS1"/>
</dbReference>
<dbReference type="EMBL" id="BOOU01000034">
    <property type="protein sequence ID" value="GII77333.1"/>
    <property type="molecule type" value="Genomic_DNA"/>
</dbReference>
<dbReference type="AlphaFoldDB" id="A0A919R1K1"/>
<dbReference type="Gene3D" id="3.40.50.300">
    <property type="entry name" value="P-loop containing nucleotide triphosphate hydrolases"/>
    <property type="match status" value="1"/>
</dbReference>
<gene>
    <name evidence="3" type="ORF">Sru01_23150</name>
</gene>
<dbReference type="GO" id="GO:0016887">
    <property type="term" value="F:ATP hydrolysis activity"/>
    <property type="evidence" value="ECO:0007669"/>
    <property type="project" value="InterPro"/>
</dbReference>
<dbReference type="SUPFAM" id="SSF52540">
    <property type="entry name" value="P-loop containing nucleoside triphosphate hydrolases"/>
    <property type="match status" value="1"/>
</dbReference>
<protein>
    <recommendedName>
        <fullName evidence="2">AAA+ ATPase domain-containing protein</fullName>
    </recommendedName>
</protein>
<reference evidence="3" key="1">
    <citation type="submission" date="2021-01" db="EMBL/GenBank/DDBJ databases">
        <title>Whole genome shotgun sequence of Sphaerisporangium rufum NBRC 109079.</title>
        <authorList>
            <person name="Komaki H."/>
            <person name="Tamura T."/>
        </authorList>
    </citation>
    <scope>NUCLEOTIDE SEQUENCE</scope>
    <source>
        <strain evidence="3">NBRC 109079</strain>
    </source>
</reference>
<dbReference type="Pfam" id="PF19347">
    <property type="entry name" value="DUF5925"/>
    <property type="match status" value="1"/>
</dbReference>
<keyword evidence="4" id="KW-1185">Reference proteome</keyword>
<evidence type="ECO:0000313" key="3">
    <source>
        <dbReference type="EMBL" id="GII77333.1"/>
    </source>
</evidence>